<reference evidence="1 2" key="1">
    <citation type="submission" date="2013-08" db="EMBL/GenBank/DDBJ databases">
        <title>Human metapneumovirus strain (KUMC-MP) isolated from Korean infant patient.</title>
        <authorList>
            <person name="Song K.-J."/>
            <person name="Kwak E.J."/>
            <person name="Moon K.M."/>
            <person name="Lee C.K."/>
            <person name="Park K.S."/>
        </authorList>
    </citation>
    <scope>NUCLEOTIDE SEQUENCE [LARGE SCALE GENOMIC DNA]</scope>
    <source>
        <strain evidence="1">KUMC-MP</strain>
    </source>
</reference>
<dbReference type="EMBL" id="KF516922">
    <property type="protein sequence ID" value="AII17597.1"/>
    <property type="molecule type" value="Viral_cRNA"/>
</dbReference>
<dbReference type="Proteomes" id="UP000106948">
    <property type="component" value="Genome"/>
</dbReference>
<proteinExistence type="predicted"/>
<name>A0A0K0KF93_9MONO</name>
<accession>A0A0K0KF93</accession>
<sequence length="71" mass="8247">MTLHMPCKTVKALIKCSKHGPKFITIETDDMIWTHKELKETLSDGIVKSHTNIYSCYLENIEIIYVKTYLS</sequence>
<protein>
    <submittedName>
        <fullName evidence="1">Matrix protein 2-2</fullName>
    </submittedName>
</protein>
<evidence type="ECO:0000313" key="1">
    <source>
        <dbReference type="EMBL" id="AII17597.1"/>
    </source>
</evidence>
<evidence type="ECO:0000313" key="2">
    <source>
        <dbReference type="Proteomes" id="UP000106948"/>
    </source>
</evidence>
<gene>
    <name evidence="1" type="primary">M2-2</name>
</gene>
<organism evidence="1 2">
    <name type="scientific">human metapneumovirus</name>
    <dbReference type="NCBI Taxonomy" id="162145"/>
    <lineage>
        <taxon>Viruses</taxon>
        <taxon>Riboviria</taxon>
        <taxon>Orthornavirae</taxon>
        <taxon>Negarnaviricota</taxon>
        <taxon>Haploviricotina</taxon>
        <taxon>Monjiviricetes</taxon>
        <taxon>Mononegavirales</taxon>
        <taxon>Pneumoviridae</taxon>
        <taxon>Metapneumovirus</taxon>
        <taxon>Metapneumovirus hominis</taxon>
    </lineage>
</organism>